<sequence length="133" mass="15316">MELQEDRSTRKSRAKFNFDQTVLPAVIRLMRHGWCDIDVLLDPIFTPFPRTRHRTKWYPTGTVDTLADGSPDPDSLYRALQRVDRAEPWRLYFRNAPADPLPAVWIASRTSSFRSSSEDEVRHSLGMLLAGLS</sequence>
<dbReference type="AlphaFoldDB" id="A0A9W6XB29"/>
<dbReference type="OrthoDB" id="128129at2759"/>
<reference evidence="1" key="1">
    <citation type="submission" date="2023-04" db="EMBL/GenBank/DDBJ databases">
        <title>Phytophthora fragariaefolia NBRC 109709.</title>
        <authorList>
            <person name="Ichikawa N."/>
            <person name="Sato H."/>
            <person name="Tonouchi N."/>
        </authorList>
    </citation>
    <scope>NUCLEOTIDE SEQUENCE</scope>
    <source>
        <strain evidence="1">NBRC 109709</strain>
    </source>
</reference>
<accession>A0A9W6XB29</accession>
<evidence type="ECO:0000313" key="1">
    <source>
        <dbReference type="EMBL" id="GMF35218.1"/>
    </source>
</evidence>
<keyword evidence="2" id="KW-1185">Reference proteome</keyword>
<name>A0A9W6XB29_9STRA</name>
<gene>
    <name evidence="1" type="ORF">Pfra01_000925900</name>
</gene>
<comment type="caution">
    <text evidence="1">The sequence shown here is derived from an EMBL/GenBank/DDBJ whole genome shotgun (WGS) entry which is preliminary data.</text>
</comment>
<proteinExistence type="predicted"/>
<dbReference type="Proteomes" id="UP001165121">
    <property type="component" value="Unassembled WGS sequence"/>
</dbReference>
<organism evidence="1 2">
    <name type="scientific">Phytophthora fragariaefolia</name>
    <dbReference type="NCBI Taxonomy" id="1490495"/>
    <lineage>
        <taxon>Eukaryota</taxon>
        <taxon>Sar</taxon>
        <taxon>Stramenopiles</taxon>
        <taxon>Oomycota</taxon>
        <taxon>Peronosporomycetes</taxon>
        <taxon>Peronosporales</taxon>
        <taxon>Peronosporaceae</taxon>
        <taxon>Phytophthora</taxon>
    </lineage>
</organism>
<dbReference type="EMBL" id="BSXT01000858">
    <property type="protein sequence ID" value="GMF35218.1"/>
    <property type="molecule type" value="Genomic_DNA"/>
</dbReference>
<protein>
    <submittedName>
        <fullName evidence="1">Unnamed protein product</fullName>
    </submittedName>
</protein>
<evidence type="ECO:0000313" key="2">
    <source>
        <dbReference type="Proteomes" id="UP001165121"/>
    </source>
</evidence>